<evidence type="ECO:0000256" key="8">
    <source>
        <dbReference type="ARBA" id="ARBA00093361"/>
    </source>
</evidence>
<keyword evidence="5" id="KW-0694">RNA-binding</keyword>
<dbReference type="OrthoDB" id="241340at2759"/>
<dbReference type="GO" id="GO:0030488">
    <property type="term" value="P:tRNA methylation"/>
    <property type="evidence" value="ECO:0007669"/>
    <property type="project" value="InterPro"/>
</dbReference>
<comment type="catalytic activity">
    <reaction evidence="7">
        <text>guanosine(18) in tRNA + S-adenosyl-L-methionine = 2'-O-methylguanosine(18) in tRNA + S-adenosyl-L-homocysteine + H(+)</text>
        <dbReference type="Rhea" id="RHEA:20077"/>
        <dbReference type="Rhea" id="RHEA-COMP:10190"/>
        <dbReference type="Rhea" id="RHEA-COMP:10192"/>
        <dbReference type="ChEBI" id="CHEBI:15378"/>
        <dbReference type="ChEBI" id="CHEBI:57856"/>
        <dbReference type="ChEBI" id="CHEBI:59789"/>
        <dbReference type="ChEBI" id="CHEBI:74269"/>
        <dbReference type="ChEBI" id="CHEBI:74445"/>
        <dbReference type="EC" id="2.1.1.34"/>
    </reaction>
    <physiologicalReaction direction="left-to-right" evidence="7">
        <dbReference type="Rhea" id="RHEA:20078"/>
    </physiologicalReaction>
</comment>
<evidence type="ECO:0000313" key="14">
    <source>
        <dbReference type="Proteomes" id="UP000235965"/>
    </source>
</evidence>
<dbReference type="AlphaFoldDB" id="A0A2J7R4Y6"/>
<evidence type="ECO:0000256" key="11">
    <source>
        <dbReference type="ARBA" id="ARBA00093656"/>
    </source>
</evidence>
<evidence type="ECO:0000256" key="2">
    <source>
        <dbReference type="ARBA" id="ARBA00022603"/>
    </source>
</evidence>
<evidence type="ECO:0000256" key="7">
    <source>
        <dbReference type="ARBA" id="ARBA00093266"/>
    </source>
</evidence>
<organism evidence="13 14">
    <name type="scientific">Cryptotermes secundus</name>
    <dbReference type="NCBI Taxonomy" id="105785"/>
    <lineage>
        <taxon>Eukaryota</taxon>
        <taxon>Metazoa</taxon>
        <taxon>Ecdysozoa</taxon>
        <taxon>Arthropoda</taxon>
        <taxon>Hexapoda</taxon>
        <taxon>Insecta</taxon>
        <taxon>Pterygota</taxon>
        <taxon>Neoptera</taxon>
        <taxon>Polyneoptera</taxon>
        <taxon>Dictyoptera</taxon>
        <taxon>Blattodea</taxon>
        <taxon>Blattoidea</taxon>
        <taxon>Termitoidae</taxon>
        <taxon>Kalotermitidae</taxon>
        <taxon>Cryptotermitinae</taxon>
        <taxon>Cryptotermes</taxon>
    </lineage>
</organism>
<keyword evidence="6" id="KW-0007">Acetylation</keyword>
<evidence type="ECO:0000256" key="5">
    <source>
        <dbReference type="ARBA" id="ARBA00022884"/>
    </source>
</evidence>
<dbReference type="InterPro" id="IPR001537">
    <property type="entry name" value="SpoU_MeTrfase"/>
</dbReference>
<feature type="domain" description="tRNA/rRNA methyltransferase SpoU type" evidence="12">
    <location>
        <begin position="268"/>
        <end position="409"/>
    </location>
</feature>
<keyword evidence="3" id="KW-0808">Transferase</keyword>
<protein>
    <recommendedName>
        <fullName evidence="10">tRNA (guanosine(18)-2'-O)-methyltransferase TARBP1</fullName>
        <ecNumber evidence="9">2.1.1.34</ecNumber>
    </recommendedName>
    <alternativeName>
        <fullName evidence="11">TAR RNA-binding protein 1</fullName>
    </alternativeName>
</protein>
<dbReference type="SUPFAM" id="SSF75217">
    <property type="entry name" value="alpha/beta knot"/>
    <property type="match status" value="1"/>
</dbReference>
<evidence type="ECO:0000256" key="10">
    <source>
        <dbReference type="ARBA" id="ARBA00093636"/>
    </source>
</evidence>
<proteinExistence type="inferred from homology"/>
<evidence type="ECO:0000256" key="1">
    <source>
        <dbReference type="ARBA" id="ARBA00007228"/>
    </source>
</evidence>
<keyword evidence="4" id="KW-0949">S-adenosyl-L-methionine</keyword>
<sequence length="433" mass="49498">MAEKLMLWLQDSLLMESQQPSVRYQQEWLLVRLVYHHLDLRDRLWDTFEQAREKRSGSICSFIAVAYHVSCVLNDEQEMFVERSVHKILPWCMAQHFSMRLYAQTALLKLFALCKLQHHDQIAEKYAIVESSLQASMAHGNTVKNAQKLQEDFYFSAFHPVEHYTLETVFYDLPRLANITCEEWISTALLKLCGMSRMNHIALENSNIALKQFNAAAWVLKTSTGTEDNGADMIGVHKNVQKKLVPWCSTFPGQDLGSELRQKREEGLIVVASLIDRLPNLGGLSRTCEVFGVSEYVVGNLKYTEDKQFRSLSVTAEQWVPISEVKPQFLSMYLEAKKKDGYTLIGAEQTSNSTRLNDFKFTQKTLLLLGNEKEGIPADLLPFLDVCVEIPQEGVVRSLNVHVTGALFVWEYMRQQALAGTHSNRVHSQEEET</sequence>
<evidence type="ECO:0000256" key="9">
    <source>
        <dbReference type="ARBA" id="ARBA00093594"/>
    </source>
</evidence>
<dbReference type="Pfam" id="PF00588">
    <property type="entry name" value="SpoU_methylase"/>
    <property type="match status" value="1"/>
</dbReference>
<dbReference type="InterPro" id="IPR045330">
    <property type="entry name" value="TRM3/TARBP1"/>
</dbReference>
<dbReference type="FunFam" id="3.40.1280.10:FF:000010">
    <property type="entry name" value="probable methyltransferase TARBP1"/>
    <property type="match status" value="1"/>
</dbReference>
<accession>A0A2J7R4Y6</accession>
<dbReference type="PANTHER" id="PTHR12029:SF11">
    <property type="entry name" value="METHYLTRANSFERASE TARBP1-RELATED"/>
    <property type="match status" value="1"/>
</dbReference>
<dbReference type="Proteomes" id="UP000235965">
    <property type="component" value="Unassembled WGS sequence"/>
</dbReference>
<comment type="similarity">
    <text evidence="1">Belongs to the class IV-like SAM-binding methyltransferase superfamily. RNA methyltransferase TrmH family.</text>
</comment>
<dbReference type="InterPro" id="IPR029026">
    <property type="entry name" value="tRNA_m1G_MTases_N"/>
</dbReference>
<dbReference type="EC" id="2.1.1.34" evidence="9"/>
<evidence type="ECO:0000256" key="4">
    <source>
        <dbReference type="ARBA" id="ARBA00022691"/>
    </source>
</evidence>
<gene>
    <name evidence="13" type="ORF">B7P43_G08580</name>
</gene>
<reference evidence="13 14" key="1">
    <citation type="submission" date="2017-12" db="EMBL/GenBank/DDBJ databases">
        <title>Hemimetabolous genomes reveal molecular basis of termite eusociality.</title>
        <authorList>
            <person name="Harrison M.C."/>
            <person name="Jongepier E."/>
            <person name="Robertson H.M."/>
            <person name="Arning N."/>
            <person name="Bitard-Feildel T."/>
            <person name="Chao H."/>
            <person name="Childers C.P."/>
            <person name="Dinh H."/>
            <person name="Doddapaneni H."/>
            <person name="Dugan S."/>
            <person name="Gowin J."/>
            <person name="Greiner C."/>
            <person name="Han Y."/>
            <person name="Hu H."/>
            <person name="Hughes D.S.T."/>
            <person name="Huylmans A.-K."/>
            <person name="Kemena C."/>
            <person name="Kremer L.P.M."/>
            <person name="Lee S.L."/>
            <person name="Lopez-Ezquerra A."/>
            <person name="Mallet L."/>
            <person name="Monroy-Kuhn J.M."/>
            <person name="Moser A."/>
            <person name="Murali S.C."/>
            <person name="Muzny D.M."/>
            <person name="Otani S."/>
            <person name="Piulachs M.-D."/>
            <person name="Poelchau M."/>
            <person name="Qu J."/>
            <person name="Schaub F."/>
            <person name="Wada-Katsumata A."/>
            <person name="Worley K.C."/>
            <person name="Xie Q."/>
            <person name="Ylla G."/>
            <person name="Poulsen M."/>
            <person name="Gibbs R.A."/>
            <person name="Schal C."/>
            <person name="Richards S."/>
            <person name="Belles X."/>
            <person name="Korb J."/>
            <person name="Bornberg-Bauer E."/>
        </authorList>
    </citation>
    <scope>NUCLEOTIDE SEQUENCE [LARGE SCALE GENOMIC DNA]</scope>
    <source>
        <tissue evidence="13">Whole body</tissue>
    </source>
</reference>
<evidence type="ECO:0000256" key="3">
    <source>
        <dbReference type="ARBA" id="ARBA00022679"/>
    </source>
</evidence>
<dbReference type="InterPro" id="IPR029028">
    <property type="entry name" value="Alpha/beta_knot_MTases"/>
</dbReference>
<keyword evidence="14" id="KW-1185">Reference proteome</keyword>
<comment type="function">
    <text evidence="8">S-adenosyl-L-methionine-dependent 2'-O-ribose methyltransferase that catalyzes the formation of 2'-O-methylguanosine at position 18 (Gm18) in a subset of tRNA. Selectively mediates Gm18 methylation of tRNAGln-TTG/CTG and tRNASer-TGA/GCT. Gm18 modification can enhance the stability of modified tRNAs.</text>
</comment>
<keyword evidence="2" id="KW-0489">Methyltransferase</keyword>
<dbReference type="PANTHER" id="PTHR12029">
    <property type="entry name" value="RNA METHYLTRANSFERASE"/>
    <property type="match status" value="1"/>
</dbReference>
<evidence type="ECO:0000256" key="6">
    <source>
        <dbReference type="ARBA" id="ARBA00022990"/>
    </source>
</evidence>
<name>A0A2J7R4Y6_9NEOP</name>
<evidence type="ECO:0000259" key="12">
    <source>
        <dbReference type="Pfam" id="PF00588"/>
    </source>
</evidence>
<dbReference type="Gene3D" id="3.40.1280.10">
    <property type="match status" value="1"/>
</dbReference>
<dbReference type="EMBL" id="NEVH01007399">
    <property type="protein sequence ID" value="PNF35896.1"/>
    <property type="molecule type" value="Genomic_DNA"/>
</dbReference>
<dbReference type="CDD" id="cd18091">
    <property type="entry name" value="SpoU-like_TRM3-like"/>
    <property type="match status" value="1"/>
</dbReference>
<evidence type="ECO:0000313" key="13">
    <source>
        <dbReference type="EMBL" id="PNF35896.1"/>
    </source>
</evidence>
<comment type="caution">
    <text evidence="13">The sequence shown here is derived from an EMBL/GenBank/DDBJ whole genome shotgun (WGS) entry which is preliminary data.</text>
</comment>
<dbReference type="GO" id="GO:0141100">
    <property type="term" value="F:tRNA (guanine(18)-2'-O)-methyltransferase activity"/>
    <property type="evidence" value="ECO:0007669"/>
    <property type="project" value="UniProtKB-EC"/>
</dbReference>
<dbReference type="GO" id="GO:0003723">
    <property type="term" value="F:RNA binding"/>
    <property type="evidence" value="ECO:0007669"/>
    <property type="project" value="UniProtKB-KW"/>
</dbReference>
<dbReference type="InterPro" id="IPR044748">
    <property type="entry name" value="Trm3/TARBP1_C"/>
</dbReference>